<evidence type="ECO:0000313" key="2">
    <source>
        <dbReference type="Proteomes" id="UP000245934"/>
    </source>
</evidence>
<dbReference type="EMBL" id="QGMZ01000021">
    <property type="protein sequence ID" value="PWR73157.1"/>
    <property type="molecule type" value="Genomic_DNA"/>
</dbReference>
<keyword evidence="2" id="KW-1185">Reference proteome</keyword>
<sequence>MTLLPSSPGLCLACGKNITRKSAEIHLISHQKRKPSKPSAYLIEVTVEDHPEYWMYLSSYPDTTLEDIDLLLKDLWMGDDHISSFLIDLSLSNYNSPY</sequence>
<dbReference type="RefSeq" id="WP_109941232.1">
    <property type="nucleotide sequence ID" value="NZ_CP176366.1"/>
</dbReference>
<gene>
    <name evidence="1" type="ORF">DLD82_11315</name>
</gene>
<reference evidence="1 2" key="1">
    <citation type="submission" date="2018-05" db="EMBL/GenBank/DDBJ databases">
        <title>Draft genome of Methanospirillum stamsii Pt1.</title>
        <authorList>
            <person name="Dueholm M.S."/>
            <person name="Nielsen P.H."/>
            <person name="Bakmann L.F."/>
            <person name="Otzen D.E."/>
        </authorList>
    </citation>
    <scope>NUCLEOTIDE SEQUENCE [LARGE SCALE GENOMIC DNA]</scope>
    <source>
        <strain evidence="1 2">Pt1</strain>
    </source>
</reference>
<organism evidence="1 2">
    <name type="scientific">Methanospirillum stamsii</name>
    <dbReference type="NCBI Taxonomy" id="1277351"/>
    <lineage>
        <taxon>Archaea</taxon>
        <taxon>Methanobacteriati</taxon>
        <taxon>Methanobacteriota</taxon>
        <taxon>Stenosarchaea group</taxon>
        <taxon>Methanomicrobia</taxon>
        <taxon>Methanomicrobiales</taxon>
        <taxon>Methanospirillaceae</taxon>
        <taxon>Methanospirillum</taxon>
    </lineage>
</organism>
<name>A0A2V2NA37_9EURY</name>
<protein>
    <recommendedName>
        <fullName evidence="3">C2H2-type domain-containing protein</fullName>
    </recommendedName>
</protein>
<accession>A0A2V2NA37</accession>
<proteinExistence type="predicted"/>
<evidence type="ECO:0000313" key="1">
    <source>
        <dbReference type="EMBL" id="PWR73157.1"/>
    </source>
</evidence>
<dbReference type="GeneID" id="97610143"/>
<evidence type="ECO:0008006" key="3">
    <source>
        <dbReference type="Google" id="ProtNLM"/>
    </source>
</evidence>
<dbReference type="Proteomes" id="UP000245934">
    <property type="component" value="Unassembled WGS sequence"/>
</dbReference>
<comment type="caution">
    <text evidence="1">The sequence shown here is derived from an EMBL/GenBank/DDBJ whole genome shotgun (WGS) entry which is preliminary data.</text>
</comment>
<dbReference type="AlphaFoldDB" id="A0A2V2NA37"/>